<organism evidence="1 2">
    <name type="scientific">Lindgomyces ingoldianus</name>
    <dbReference type="NCBI Taxonomy" id="673940"/>
    <lineage>
        <taxon>Eukaryota</taxon>
        <taxon>Fungi</taxon>
        <taxon>Dikarya</taxon>
        <taxon>Ascomycota</taxon>
        <taxon>Pezizomycotina</taxon>
        <taxon>Dothideomycetes</taxon>
        <taxon>Pleosporomycetidae</taxon>
        <taxon>Pleosporales</taxon>
        <taxon>Lindgomycetaceae</taxon>
        <taxon>Lindgomyces</taxon>
    </lineage>
</organism>
<feature type="non-terminal residue" evidence="1">
    <location>
        <position position="1"/>
    </location>
</feature>
<name>A0ACB6R3U3_9PLEO</name>
<comment type="caution">
    <text evidence="1">The sequence shown here is derived from an EMBL/GenBank/DDBJ whole genome shotgun (WGS) entry which is preliminary data.</text>
</comment>
<proteinExistence type="predicted"/>
<sequence length="110" mass="12391">NRNPYLDPSNPNYNPTQPPPPTTPSRAFNRTILASPRGSSDFLAEARETVGRDRVTGKRIVSANGGKDRDRGRGRGTEERSAYADHSSNIRIRSGTKYDLFVQEMKERRE</sequence>
<accession>A0ACB6R3U3</accession>
<dbReference type="Proteomes" id="UP000799755">
    <property type="component" value="Unassembled WGS sequence"/>
</dbReference>
<reference evidence="1" key="1">
    <citation type="journal article" date="2020" name="Stud. Mycol.">
        <title>101 Dothideomycetes genomes: a test case for predicting lifestyles and emergence of pathogens.</title>
        <authorList>
            <person name="Haridas S."/>
            <person name="Albert R."/>
            <person name="Binder M."/>
            <person name="Bloem J."/>
            <person name="Labutti K."/>
            <person name="Salamov A."/>
            <person name="Andreopoulos B."/>
            <person name="Baker S."/>
            <person name="Barry K."/>
            <person name="Bills G."/>
            <person name="Bluhm B."/>
            <person name="Cannon C."/>
            <person name="Castanera R."/>
            <person name="Culley D."/>
            <person name="Daum C."/>
            <person name="Ezra D."/>
            <person name="Gonzalez J."/>
            <person name="Henrissat B."/>
            <person name="Kuo A."/>
            <person name="Liang C."/>
            <person name="Lipzen A."/>
            <person name="Lutzoni F."/>
            <person name="Magnuson J."/>
            <person name="Mondo S."/>
            <person name="Nolan M."/>
            <person name="Ohm R."/>
            <person name="Pangilinan J."/>
            <person name="Park H.-J."/>
            <person name="Ramirez L."/>
            <person name="Alfaro M."/>
            <person name="Sun H."/>
            <person name="Tritt A."/>
            <person name="Yoshinaga Y."/>
            <person name="Zwiers L.-H."/>
            <person name="Turgeon B."/>
            <person name="Goodwin S."/>
            <person name="Spatafora J."/>
            <person name="Crous P."/>
            <person name="Grigoriev I."/>
        </authorList>
    </citation>
    <scope>NUCLEOTIDE SEQUENCE</scope>
    <source>
        <strain evidence="1">ATCC 200398</strain>
    </source>
</reference>
<evidence type="ECO:0000313" key="1">
    <source>
        <dbReference type="EMBL" id="KAF2473934.1"/>
    </source>
</evidence>
<evidence type="ECO:0000313" key="2">
    <source>
        <dbReference type="Proteomes" id="UP000799755"/>
    </source>
</evidence>
<dbReference type="EMBL" id="MU003499">
    <property type="protein sequence ID" value="KAF2473934.1"/>
    <property type="molecule type" value="Genomic_DNA"/>
</dbReference>
<keyword evidence="2" id="KW-1185">Reference proteome</keyword>
<feature type="non-terminal residue" evidence="1">
    <location>
        <position position="110"/>
    </location>
</feature>
<gene>
    <name evidence="1" type="ORF">BDR25DRAFT_162768</name>
</gene>
<protein>
    <submittedName>
        <fullName evidence="1">Uncharacterized protein</fullName>
    </submittedName>
</protein>